<dbReference type="Proteomes" id="UP001139031">
    <property type="component" value="Unassembled WGS sequence"/>
</dbReference>
<feature type="region of interest" description="Disordered" evidence="1">
    <location>
        <begin position="1"/>
        <end position="38"/>
    </location>
</feature>
<keyword evidence="3" id="KW-1185">Reference proteome</keyword>
<feature type="compositionally biased region" description="Polar residues" evidence="1">
    <location>
        <begin position="1"/>
        <end position="10"/>
    </location>
</feature>
<organism evidence="2 3">
    <name type="scientific">Nannocystis pusilla</name>
    <dbReference type="NCBI Taxonomy" id="889268"/>
    <lineage>
        <taxon>Bacteria</taxon>
        <taxon>Pseudomonadati</taxon>
        <taxon>Myxococcota</taxon>
        <taxon>Polyangia</taxon>
        <taxon>Nannocystales</taxon>
        <taxon>Nannocystaceae</taxon>
        <taxon>Nannocystis</taxon>
    </lineage>
</organism>
<evidence type="ECO:0000256" key="1">
    <source>
        <dbReference type="SAM" id="MobiDB-lite"/>
    </source>
</evidence>
<name>A0ABS7TKH6_9BACT</name>
<comment type="caution">
    <text evidence="2">The sequence shown here is derived from an EMBL/GenBank/DDBJ whole genome shotgun (WGS) entry which is preliminary data.</text>
</comment>
<reference evidence="2" key="1">
    <citation type="submission" date="2021-08" db="EMBL/GenBank/DDBJ databases">
        <authorList>
            <person name="Stevens D.C."/>
        </authorList>
    </citation>
    <scope>NUCLEOTIDE SEQUENCE</scope>
    <source>
        <strain evidence="2">DSM 53165</strain>
    </source>
</reference>
<sequence>MTGDTRTAGSTGAPWEEAPDCEGPKLPGDPADLAATPRPDRDAEVLALSVDPSLAVAAQTHYETVRADLEAIRAIDPPLADVHVAPGYFDALELWFLGGGLPAWESIWAGKYRAWDCLNEHYGGSYPQPIDGFGFLLRLDGAYGEAVRDAYAALPGLEEADVSRSSICRVSECESAGTIALVATIGLEGDLVTREFRFESKDGVVLQYRVVEGEAPVLVD</sequence>
<gene>
    <name evidence="2" type="ORF">K7C98_05620</name>
</gene>
<proteinExistence type="predicted"/>
<evidence type="ECO:0000313" key="2">
    <source>
        <dbReference type="EMBL" id="MBZ5708726.1"/>
    </source>
</evidence>
<dbReference type="RefSeq" id="WP_224190494.1">
    <property type="nucleotide sequence ID" value="NZ_JAIRAU010000001.1"/>
</dbReference>
<evidence type="ECO:0000313" key="3">
    <source>
        <dbReference type="Proteomes" id="UP001139031"/>
    </source>
</evidence>
<protein>
    <submittedName>
        <fullName evidence="2">Uncharacterized protein</fullName>
    </submittedName>
</protein>
<accession>A0ABS7TKH6</accession>
<dbReference type="EMBL" id="JAIRAU010000001">
    <property type="protein sequence ID" value="MBZ5708726.1"/>
    <property type="molecule type" value="Genomic_DNA"/>
</dbReference>